<feature type="signal peptide" evidence="2">
    <location>
        <begin position="1"/>
        <end position="23"/>
    </location>
</feature>
<sequence>MKKFATLTAAAALLAMSGTVAYAQTEDATDKGPSVQTERMSKKIDWKAKRADMQAYAEARLAGVPAGLKLTADQQKLWAPVETALKDNMKARSDFMDKMREARKDSKERPDFMQRLETRADMSQQMAEGSKKLLDAMKPLWASLDDGQKKLLPQLLRPFEMQHGPRKPGMHKQGGPRHEGHRAGPHRAL</sequence>
<feature type="chain" id="PRO_5046513588" evidence="2">
    <location>
        <begin position="24"/>
        <end position="189"/>
    </location>
</feature>
<evidence type="ECO:0000313" key="3">
    <source>
        <dbReference type="EMBL" id="MEN3931471.1"/>
    </source>
</evidence>
<keyword evidence="4" id="KW-1185">Reference proteome</keyword>
<comment type="caution">
    <text evidence="3">The sequence shown here is derived from an EMBL/GenBank/DDBJ whole genome shotgun (WGS) entry which is preliminary data.</text>
</comment>
<proteinExistence type="predicted"/>
<dbReference type="EMBL" id="JBBYXI010000003">
    <property type="protein sequence ID" value="MEN3931471.1"/>
    <property type="molecule type" value="Genomic_DNA"/>
</dbReference>
<keyword evidence="2" id="KW-0732">Signal</keyword>
<dbReference type="RefSeq" id="WP_346337499.1">
    <property type="nucleotide sequence ID" value="NZ_JBBYXI010000003.1"/>
</dbReference>
<feature type="region of interest" description="Disordered" evidence="1">
    <location>
        <begin position="156"/>
        <end position="189"/>
    </location>
</feature>
<accession>A0ABV0BMH1</accession>
<protein>
    <submittedName>
        <fullName evidence="3">Spy/CpxP family protein refolding chaperone</fullName>
    </submittedName>
</protein>
<evidence type="ECO:0000256" key="2">
    <source>
        <dbReference type="SAM" id="SignalP"/>
    </source>
</evidence>
<dbReference type="Pfam" id="PF07813">
    <property type="entry name" value="LTXXQ"/>
    <property type="match status" value="1"/>
</dbReference>
<evidence type="ECO:0000256" key="1">
    <source>
        <dbReference type="SAM" id="MobiDB-lite"/>
    </source>
</evidence>
<name>A0ABV0BMH1_9HYPH</name>
<organism evidence="3 4">
    <name type="scientific">Hohaiivirga grylli</name>
    <dbReference type="NCBI Taxonomy" id="3133970"/>
    <lineage>
        <taxon>Bacteria</taxon>
        <taxon>Pseudomonadati</taxon>
        <taxon>Pseudomonadota</taxon>
        <taxon>Alphaproteobacteria</taxon>
        <taxon>Hyphomicrobiales</taxon>
        <taxon>Methylobacteriaceae</taxon>
        <taxon>Hohaiivirga</taxon>
    </lineage>
</organism>
<dbReference type="InterPro" id="IPR012899">
    <property type="entry name" value="LTXXQ"/>
</dbReference>
<dbReference type="Proteomes" id="UP001418637">
    <property type="component" value="Unassembled WGS sequence"/>
</dbReference>
<reference evidence="3 4" key="1">
    <citation type="submission" date="2024-04" db="EMBL/GenBank/DDBJ databases">
        <title>A novel species isolated from cricket.</title>
        <authorList>
            <person name="Wang H.-C."/>
        </authorList>
    </citation>
    <scope>NUCLEOTIDE SEQUENCE [LARGE SCALE GENOMIC DNA]</scope>
    <source>
        <strain evidence="3 4">WL0021</strain>
    </source>
</reference>
<gene>
    <name evidence="3" type="ORF">WJT86_10425</name>
</gene>
<evidence type="ECO:0000313" key="4">
    <source>
        <dbReference type="Proteomes" id="UP001418637"/>
    </source>
</evidence>